<protein>
    <submittedName>
        <fullName evidence="1">Uncharacterized protein</fullName>
    </submittedName>
</protein>
<keyword evidence="2" id="KW-1185">Reference proteome</keyword>
<sequence length="134" mass="15659">MPYMFSKHKSECSLFLVRMASVQKPRFRLSELGTRQRQHTCLAPTAYFFLDPGYHHVLRRCLVRLMLADMPKEHLSMGFCLLAFGWILLHDGISQKYINWCFLGLYAKVSLAKHPQSHLRGHLLVRGECMGWFC</sequence>
<dbReference type="Proteomes" id="UP000324705">
    <property type="component" value="Chromosome 7B"/>
</dbReference>
<dbReference type="AlphaFoldDB" id="A0A9R0ZZE6"/>
<accession>A0A9R0ZZE6</accession>
<evidence type="ECO:0000313" key="2">
    <source>
        <dbReference type="Proteomes" id="UP000324705"/>
    </source>
</evidence>
<dbReference type="EMBL" id="LT934124">
    <property type="protein sequence ID" value="VAI86108.1"/>
    <property type="molecule type" value="Genomic_DNA"/>
</dbReference>
<proteinExistence type="predicted"/>
<organism evidence="1 2">
    <name type="scientific">Triticum turgidum subsp. durum</name>
    <name type="common">Durum wheat</name>
    <name type="synonym">Triticum durum</name>
    <dbReference type="NCBI Taxonomy" id="4567"/>
    <lineage>
        <taxon>Eukaryota</taxon>
        <taxon>Viridiplantae</taxon>
        <taxon>Streptophyta</taxon>
        <taxon>Embryophyta</taxon>
        <taxon>Tracheophyta</taxon>
        <taxon>Spermatophyta</taxon>
        <taxon>Magnoliopsida</taxon>
        <taxon>Liliopsida</taxon>
        <taxon>Poales</taxon>
        <taxon>Poaceae</taxon>
        <taxon>BOP clade</taxon>
        <taxon>Pooideae</taxon>
        <taxon>Triticodae</taxon>
        <taxon>Triticeae</taxon>
        <taxon>Triticinae</taxon>
        <taxon>Triticum</taxon>
    </lineage>
</organism>
<evidence type="ECO:0000313" key="1">
    <source>
        <dbReference type="EMBL" id="VAI86108.1"/>
    </source>
</evidence>
<reference evidence="1 2" key="1">
    <citation type="submission" date="2017-09" db="EMBL/GenBank/DDBJ databases">
        <authorList>
            <consortium name="International Durum Wheat Genome Sequencing Consortium (IDWGSC)"/>
            <person name="Milanesi L."/>
        </authorList>
    </citation>
    <scope>NUCLEOTIDE SEQUENCE [LARGE SCALE GENOMIC DNA]</scope>
    <source>
        <strain evidence="2">cv. Svevo</strain>
    </source>
</reference>
<dbReference type="Gramene" id="TRITD7Bv1G067470.1">
    <property type="protein sequence ID" value="TRITD7Bv1G067470.1"/>
    <property type="gene ID" value="TRITD7Bv1G067470"/>
</dbReference>
<name>A0A9R0ZZE6_TRITD</name>
<gene>
    <name evidence="1" type="ORF">TRITD_7Bv1G067470</name>
</gene>